<comment type="caution">
    <text evidence="1">The sequence shown here is derived from an EMBL/GenBank/DDBJ whole genome shotgun (WGS) entry which is preliminary data.</text>
</comment>
<keyword evidence="2" id="KW-1185">Reference proteome</keyword>
<sequence length="71" mass="7713">MRQLIDACGRIHDAFNNVIFVVLKLALNVALKRCVRLVDSASIGPCFRPPIAATAHHPPRGLTRHGAVTES</sequence>
<gene>
    <name evidence="1" type="ORF">CVM73_07205</name>
</gene>
<dbReference type="EMBL" id="PGVG01000004">
    <property type="protein sequence ID" value="PJG55930.1"/>
    <property type="molecule type" value="Genomic_DNA"/>
</dbReference>
<dbReference type="AlphaFoldDB" id="A0A2M8RDN9"/>
<evidence type="ECO:0000313" key="2">
    <source>
        <dbReference type="Proteomes" id="UP000231194"/>
    </source>
</evidence>
<dbReference type="Proteomes" id="UP000231194">
    <property type="component" value="Unassembled WGS sequence"/>
</dbReference>
<name>A0A2M8RDN9_9BRAD</name>
<accession>A0A2M8RDN9</accession>
<protein>
    <submittedName>
        <fullName evidence="1">Uncharacterized protein</fullName>
    </submittedName>
</protein>
<proteinExistence type="predicted"/>
<organism evidence="1 2">
    <name type="scientific">Bradyrhizobium forestalis</name>
    <dbReference type="NCBI Taxonomy" id="1419263"/>
    <lineage>
        <taxon>Bacteria</taxon>
        <taxon>Pseudomonadati</taxon>
        <taxon>Pseudomonadota</taxon>
        <taxon>Alphaproteobacteria</taxon>
        <taxon>Hyphomicrobiales</taxon>
        <taxon>Nitrobacteraceae</taxon>
        <taxon>Bradyrhizobium</taxon>
    </lineage>
</organism>
<reference evidence="1 2" key="1">
    <citation type="submission" date="2017-11" db="EMBL/GenBank/DDBJ databases">
        <title>Bradyrhizobium forestalis sp. nov., an efficient nitrogen-fixing bacterium isolated from nodules of forest legume species in the Amazon.</title>
        <authorList>
            <person name="Costa E.M."/>
            <person name="Guimaraes A."/>
            <person name="Carvalho T.S."/>
            <person name="Rodrigues T.L."/>
            <person name="Ribeiro P.R.A."/>
            <person name="Lebbe L."/>
            <person name="Willems A."/>
            <person name="Moreira F.M.S."/>
        </authorList>
    </citation>
    <scope>NUCLEOTIDE SEQUENCE [LARGE SCALE GENOMIC DNA]</scope>
    <source>
        <strain evidence="1 2">INPA54B</strain>
    </source>
</reference>
<evidence type="ECO:0000313" key="1">
    <source>
        <dbReference type="EMBL" id="PJG55930.1"/>
    </source>
</evidence>